<dbReference type="CDD" id="cd00118">
    <property type="entry name" value="LysM"/>
    <property type="match status" value="3"/>
</dbReference>
<dbReference type="AlphaFoldDB" id="A0A2K3UVK6"/>
<feature type="chain" id="PRO_5014355674" evidence="1">
    <location>
        <begin position="19"/>
        <end position="464"/>
    </location>
</feature>
<dbReference type="PANTHER" id="PTHR33734:SF22">
    <property type="entry name" value="MEMBRANE-BOUND LYTIC MUREIN TRANSGLYCOSYLASE D"/>
    <property type="match status" value="1"/>
</dbReference>
<keyword evidence="1" id="KW-0732">Signal</keyword>
<dbReference type="PROSITE" id="PS51782">
    <property type="entry name" value="LYSM"/>
    <property type="match status" value="3"/>
</dbReference>
<accession>A0A2K3UVK6</accession>
<protein>
    <submittedName>
        <fullName evidence="3">Peptidoglycan-binding protein</fullName>
    </submittedName>
</protein>
<dbReference type="Gene3D" id="3.10.350.10">
    <property type="entry name" value="LysM domain"/>
    <property type="match status" value="3"/>
</dbReference>
<keyword evidence="4" id="KW-1185">Reference proteome</keyword>
<dbReference type="PANTHER" id="PTHR33734">
    <property type="entry name" value="LYSM DOMAIN-CONTAINING GPI-ANCHORED PROTEIN 2"/>
    <property type="match status" value="1"/>
</dbReference>
<evidence type="ECO:0000313" key="3">
    <source>
        <dbReference type="EMBL" id="PNY80550.1"/>
    </source>
</evidence>
<evidence type="ECO:0000259" key="2">
    <source>
        <dbReference type="PROSITE" id="PS51782"/>
    </source>
</evidence>
<organism evidence="3 4">
    <name type="scientific">Deinococcus koreensis</name>
    <dbReference type="NCBI Taxonomy" id="2054903"/>
    <lineage>
        <taxon>Bacteria</taxon>
        <taxon>Thermotogati</taxon>
        <taxon>Deinococcota</taxon>
        <taxon>Deinococci</taxon>
        <taxon>Deinococcales</taxon>
        <taxon>Deinococcaceae</taxon>
        <taxon>Deinococcus</taxon>
    </lineage>
</organism>
<reference evidence="3 4" key="1">
    <citation type="submission" date="2018-01" db="EMBL/GenBank/DDBJ databases">
        <title>Deinococcus koreensis sp. nov., a radiation-resistant bacterium isolated from river water.</title>
        <authorList>
            <person name="Choi A."/>
        </authorList>
    </citation>
    <scope>NUCLEOTIDE SEQUENCE [LARGE SCALE GENOMIC DNA]</scope>
    <source>
        <strain evidence="3 4">SJW1-2</strain>
    </source>
</reference>
<dbReference type="RefSeq" id="WP_103310378.1">
    <property type="nucleotide sequence ID" value="NZ_PPPD01000001.1"/>
</dbReference>
<dbReference type="SUPFAM" id="SSF54106">
    <property type="entry name" value="LysM domain"/>
    <property type="match status" value="3"/>
</dbReference>
<dbReference type="EMBL" id="PPPD01000001">
    <property type="protein sequence ID" value="PNY80550.1"/>
    <property type="molecule type" value="Genomic_DNA"/>
</dbReference>
<dbReference type="GO" id="GO:0008932">
    <property type="term" value="F:lytic endotransglycosylase activity"/>
    <property type="evidence" value="ECO:0007669"/>
    <property type="project" value="TreeGrafter"/>
</dbReference>
<feature type="signal peptide" evidence="1">
    <location>
        <begin position="1"/>
        <end position="18"/>
    </location>
</feature>
<feature type="domain" description="LysM" evidence="2">
    <location>
        <begin position="172"/>
        <end position="216"/>
    </location>
</feature>
<dbReference type="Pfam" id="PF09992">
    <property type="entry name" value="NAGPA"/>
    <property type="match status" value="1"/>
</dbReference>
<dbReference type="InterPro" id="IPR018392">
    <property type="entry name" value="LysM"/>
</dbReference>
<evidence type="ECO:0000256" key="1">
    <source>
        <dbReference type="SAM" id="SignalP"/>
    </source>
</evidence>
<feature type="domain" description="LysM" evidence="2">
    <location>
        <begin position="25"/>
        <end position="68"/>
    </location>
</feature>
<dbReference type="InterPro" id="IPR036779">
    <property type="entry name" value="LysM_dom_sf"/>
</dbReference>
<name>A0A2K3UVK6_9DEIO</name>
<comment type="caution">
    <text evidence="3">The sequence shown here is derived from an EMBL/GenBank/DDBJ whole genome shotgun (WGS) entry which is preliminary data.</text>
</comment>
<dbReference type="Pfam" id="PF01476">
    <property type="entry name" value="LysM"/>
    <property type="match status" value="3"/>
</dbReference>
<proteinExistence type="predicted"/>
<dbReference type="Proteomes" id="UP000236379">
    <property type="component" value="Unassembled WGS sequence"/>
</dbReference>
<dbReference type="SMART" id="SM00257">
    <property type="entry name" value="LysM"/>
    <property type="match status" value="3"/>
</dbReference>
<sequence length="464" mass="49990">MPLRLLLIGLLLAGSALAASSTTPNTTTVRKGETVVQVAARAGISVARLRALNGLRNDAMSVGQVLKVTPAPALSRPAPARSALSRPAAPQGLYTVKRGEWLNKIARKFGVSVGALQRANRLRTSMITPGQNLIIPARSAAAVVARRPAPGAAPARSAPRPRPTTEIRTMYTYIRMGPRDTADSVARRYHLSVDHLRRLNGLSTRFAMMPGSKLLVPARIPVPIPPAPLRRPVTFKALRPLGVRVQIITVDLRHRNVMIAPVLPNLRLTFERGARVSQLARSSGARALINGGYFHPQSYAPAGDIVMQGRMLAWGRIPMALAITPDNRATIRATTTPLLRRPLDTTWAGMETVVATGPRILTRGRLSTLYNSVFRDPALFGRASRSAVGLVSNRDLVLVTTHAKLTPTEMGKVMARLGIRDALLLDGGSSAGIAWNGSAALDSVRKVSYGIGVFTNYTGRRYVR</sequence>
<dbReference type="InterPro" id="IPR018711">
    <property type="entry name" value="NAGPA"/>
</dbReference>
<dbReference type="OrthoDB" id="60771at2"/>
<feature type="domain" description="LysM" evidence="2">
    <location>
        <begin position="92"/>
        <end position="135"/>
    </location>
</feature>
<gene>
    <name evidence="3" type="ORF">CVO96_03495</name>
</gene>
<evidence type="ECO:0000313" key="4">
    <source>
        <dbReference type="Proteomes" id="UP000236379"/>
    </source>
</evidence>